<name>A0A7J9JI22_9ROSI</name>
<evidence type="ECO:0000313" key="1">
    <source>
        <dbReference type="EMBL" id="MBA0833897.1"/>
    </source>
</evidence>
<sequence length="86" mass="10089">MTSFSTSASSPTIEFEEGDMDKYLQQLQLYTFTQEQGFDLLIRNYKGIWENITEREWTKFCLLAEEPLIISVVQEFYLAFKKKGSS</sequence>
<reference evidence="1 2" key="1">
    <citation type="journal article" date="2019" name="Genome Biol. Evol.">
        <title>Insights into the evolution of the New World diploid cottons (Gossypium, subgenus Houzingenia) based on genome sequencing.</title>
        <authorList>
            <person name="Grover C.E."/>
            <person name="Arick M.A. 2nd"/>
            <person name="Thrash A."/>
            <person name="Conover J.L."/>
            <person name="Sanders W.S."/>
            <person name="Peterson D.G."/>
            <person name="Frelichowski J.E."/>
            <person name="Scheffler J.A."/>
            <person name="Scheffler B.E."/>
            <person name="Wendel J.F."/>
        </authorList>
    </citation>
    <scope>NUCLEOTIDE SEQUENCE [LARGE SCALE GENOMIC DNA]</scope>
    <source>
        <strain evidence="1">6</strain>
        <tissue evidence="1">Leaf</tissue>
    </source>
</reference>
<dbReference type="AlphaFoldDB" id="A0A7J9JI22"/>
<accession>A0A7J9JI22</accession>
<organism evidence="1 2">
    <name type="scientific">Gossypium armourianum</name>
    <dbReference type="NCBI Taxonomy" id="34283"/>
    <lineage>
        <taxon>Eukaryota</taxon>
        <taxon>Viridiplantae</taxon>
        <taxon>Streptophyta</taxon>
        <taxon>Embryophyta</taxon>
        <taxon>Tracheophyta</taxon>
        <taxon>Spermatophyta</taxon>
        <taxon>Magnoliopsida</taxon>
        <taxon>eudicotyledons</taxon>
        <taxon>Gunneridae</taxon>
        <taxon>Pentapetalae</taxon>
        <taxon>rosids</taxon>
        <taxon>malvids</taxon>
        <taxon>Malvales</taxon>
        <taxon>Malvaceae</taxon>
        <taxon>Malvoideae</taxon>
        <taxon>Gossypium</taxon>
    </lineage>
</organism>
<gene>
    <name evidence="1" type="ORF">Goarm_006308</name>
</gene>
<evidence type="ECO:0000313" key="2">
    <source>
        <dbReference type="Proteomes" id="UP000593575"/>
    </source>
</evidence>
<comment type="caution">
    <text evidence="1">The sequence shown here is derived from an EMBL/GenBank/DDBJ whole genome shotgun (WGS) entry which is preliminary data.</text>
</comment>
<dbReference type="Proteomes" id="UP000593575">
    <property type="component" value="Unassembled WGS sequence"/>
</dbReference>
<keyword evidence="2" id="KW-1185">Reference proteome</keyword>
<protein>
    <submittedName>
        <fullName evidence="1">Uncharacterized protein</fullName>
    </submittedName>
</protein>
<proteinExistence type="predicted"/>
<dbReference type="EMBL" id="JABFAE010000008">
    <property type="protein sequence ID" value="MBA0833897.1"/>
    <property type="molecule type" value="Genomic_DNA"/>
</dbReference>